<proteinExistence type="predicted"/>
<organism evidence="1 2">
    <name type="scientific">Stieleria marina</name>
    <dbReference type="NCBI Taxonomy" id="1930275"/>
    <lineage>
        <taxon>Bacteria</taxon>
        <taxon>Pseudomonadati</taxon>
        <taxon>Planctomycetota</taxon>
        <taxon>Planctomycetia</taxon>
        <taxon>Pirellulales</taxon>
        <taxon>Pirellulaceae</taxon>
        <taxon>Stieleria</taxon>
    </lineage>
</organism>
<sequence>MRTLRPFAVCFGPCEPDDRNHARVNSSEYFSAVRCVRPYRVEWTASATGRCPIRHRLASSRFTVPVMPAGIGAGSSVIEISRIRPPDLSGVVMAEFLVGGLLGLNKDLARCRPVWCVWFGLVAVSALTTKRPHVTNVGRCRGRAVQNRNSTKTSASMPAFRLSFKSPRRWTDHPPQLAP</sequence>
<name>A0A517P0I3_9BACT</name>
<dbReference type="AlphaFoldDB" id="A0A517P0I3"/>
<accession>A0A517P0I3</accession>
<dbReference type="Proteomes" id="UP000319817">
    <property type="component" value="Chromosome"/>
</dbReference>
<reference evidence="1 2" key="1">
    <citation type="submission" date="2019-02" db="EMBL/GenBank/DDBJ databases">
        <title>Deep-cultivation of Planctomycetes and their phenomic and genomic characterization uncovers novel biology.</title>
        <authorList>
            <person name="Wiegand S."/>
            <person name="Jogler M."/>
            <person name="Boedeker C."/>
            <person name="Pinto D."/>
            <person name="Vollmers J."/>
            <person name="Rivas-Marin E."/>
            <person name="Kohn T."/>
            <person name="Peeters S.H."/>
            <person name="Heuer A."/>
            <person name="Rast P."/>
            <person name="Oberbeckmann S."/>
            <person name="Bunk B."/>
            <person name="Jeske O."/>
            <person name="Meyerdierks A."/>
            <person name="Storesund J.E."/>
            <person name="Kallscheuer N."/>
            <person name="Luecker S."/>
            <person name="Lage O.M."/>
            <person name="Pohl T."/>
            <person name="Merkel B.J."/>
            <person name="Hornburger P."/>
            <person name="Mueller R.-W."/>
            <person name="Bruemmer F."/>
            <person name="Labrenz M."/>
            <person name="Spormann A.M."/>
            <person name="Op den Camp H."/>
            <person name="Overmann J."/>
            <person name="Amann R."/>
            <person name="Jetten M.S.M."/>
            <person name="Mascher T."/>
            <person name="Medema M.H."/>
            <person name="Devos D.P."/>
            <person name="Kaster A.-K."/>
            <person name="Ovreas L."/>
            <person name="Rohde M."/>
            <person name="Galperin M.Y."/>
            <person name="Jogler C."/>
        </authorList>
    </citation>
    <scope>NUCLEOTIDE SEQUENCE [LARGE SCALE GENOMIC DNA]</scope>
    <source>
        <strain evidence="1 2">K23_9</strain>
    </source>
</reference>
<dbReference type="EMBL" id="CP036526">
    <property type="protein sequence ID" value="QDT12885.1"/>
    <property type="molecule type" value="Genomic_DNA"/>
</dbReference>
<evidence type="ECO:0000313" key="2">
    <source>
        <dbReference type="Proteomes" id="UP000319817"/>
    </source>
</evidence>
<protein>
    <submittedName>
        <fullName evidence="1">Uncharacterized protein</fullName>
    </submittedName>
</protein>
<evidence type="ECO:0000313" key="1">
    <source>
        <dbReference type="EMBL" id="QDT12885.1"/>
    </source>
</evidence>
<gene>
    <name evidence="1" type="ORF">K239x_48980</name>
</gene>
<keyword evidence="2" id="KW-1185">Reference proteome</keyword>